<proteinExistence type="predicted"/>
<name>A0A9X2Y8V6_9MYCO</name>
<keyword evidence="3" id="KW-1185">Reference proteome</keyword>
<dbReference type="AlphaFoldDB" id="A0A9X2Y8V6"/>
<gene>
    <name evidence="1" type="ORF">H7H73_01840</name>
    <name evidence="2" type="ORF">MJO55_23610</name>
</gene>
<dbReference type="Proteomes" id="UP001055159">
    <property type="component" value="Chromosome"/>
</dbReference>
<reference evidence="1" key="2">
    <citation type="journal article" date="2022" name="BMC Genomics">
        <title>Comparative genome analysis of mycobacteria focusing on tRNA and non-coding RNA.</title>
        <authorList>
            <person name="Behra P.R.K."/>
            <person name="Pettersson B.M.F."/>
            <person name="Ramesh M."/>
            <person name="Das S."/>
            <person name="Dasgupta S."/>
            <person name="Kirsebom L.A."/>
        </authorList>
    </citation>
    <scope>NUCLEOTIDE SEQUENCE</scope>
    <source>
        <strain evidence="1">DSM 45406</strain>
    </source>
</reference>
<accession>A0A9X2Y8V6</accession>
<dbReference type="RefSeq" id="WP_043412713.1">
    <property type="nucleotide sequence ID" value="NZ_CP092427.2"/>
</dbReference>
<evidence type="ECO:0000313" key="3">
    <source>
        <dbReference type="Proteomes" id="UP001055159"/>
    </source>
</evidence>
<evidence type="ECO:0000313" key="2">
    <source>
        <dbReference type="EMBL" id="ULP36173.1"/>
    </source>
</evidence>
<evidence type="ECO:0000313" key="1">
    <source>
        <dbReference type="EMBL" id="MCV7069442.1"/>
    </source>
</evidence>
<organism evidence="1 4">
    <name type="scientific">Mycolicibacterium rufum</name>
    <dbReference type="NCBI Taxonomy" id="318424"/>
    <lineage>
        <taxon>Bacteria</taxon>
        <taxon>Bacillati</taxon>
        <taxon>Actinomycetota</taxon>
        <taxon>Actinomycetes</taxon>
        <taxon>Mycobacteriales</taxon>
        <taxon>Mycobacteriaceae</taxon>
        <taxon>Mycolicibacterium</taxon>
    </lineage>
</organism>
<dbReference type="EMBL" id="CP092427">
    <property type="protein sequence ID" value="ULP36173.1"/>
    <property type="molecule type" value="Genomic_DNA"/>
</dbReference>
<reference evidence="2" key="3">
    <citation type="submission" date="2022-08" db="EMBL/GenBank/DDBJ databases">
        <title>Whole genome sequencing of non-tuberculosis mycobacteria type-strains.</title>
        <authorList>
            <person name="Igarashi Y."/>
            <person name="Osugi A."/>
            <person name="Mitarai S."/>
        </authorList>
    </citation>
    <scope>NUCLEOTIDE SEQUENCE</scope>
    <source>
        <strain evidence="2">JCM 16372</strain>
    </source>
</reference>
<dbReference type="Proteomes" id="UP001140272">
    <property type="component" value="Unassembled WGS sequence"/>
</dbReference>
<protein>
    <submittedName>
        <fullName evidence="1">Uncharacterized protein</fullName>
    </submittedName>
</protein>
<dbReference type="EMBL" id="JACKRN010000051">
    <property type="protein sequence ID" value="MCV7069442.1"/>
    <property type="molecule type" value="Genomic_DNA"/>
</dbReference>
<evidence type="ECO:0000313" key="4">
    <source>
        <dbReference type="Proteomes" id="UP001140272"/>
    </source>
</evidence>
<reference evidence="1" key="1">
    <citation type="submission" date="2020-07" db="EMBL/GenBank/DDBJ databases">
        <authorList>
            <person name="Pettersson B.M.F."/>
            <person name="Behra P.R.K."/>
            <person name="Ramesh M."/>
            <person name="Das S."/>
            <person name="Dasgupta S."/>
            <person name="Kirsebom L.A."/>
        </authorList>
    </citation>
    <scope>NUCLEOTIDE SEQUENCE</scope>
    <source>
        <strain evidence="1">DSM 45406</strain>
    </source>
</reference>
<sequence>MTPIAVWDAITADPALNGYGITAATVFEAQSLDGNTRPGVDGHFLVIHLLEQVSLLGGQHWGPRGLDIAAHVPAERTRDYRTINRILNRIDVVLTSLEQLTSSDGVRVTPIRPLGQSKNLPDPGWRTITRAAQHSMLCGESAA</sequence>